<dbReference type="InterPro" id="IPR030395">
    <property type="entry name" value="GP_PDE_dom"/>
</dbReference>
<evidence type="ECO:0000313" key="4">
    <source>
        <dbReference type="Proteomes" id="UP001230220"/>
    </source>
</evidence>
<feature type="transmembrane region" description="Helical" evidence="1">
    <location>
        <begin position="58"/>
        <end position="81"/>
    </location>
</feature>
<sequence length="607" mass="69474">MINQVKSFIKLLPKLFLLSVAIYIVNNYVVTGVISFILQFALRVTGIQIAFNMSILEFVLTIPGFICFFIATFIITITIYYEYALIILCVHNWRNNTKTTYKTILVNALYSLKNLKHISSIGFLIYAFALLPLSTLGLHSSFVSRVMIPNFVSGEIAKFSWGSIVLLLIPIILALVFFLLIYTLPAMILENQNFYRAMKSSIRNIKKSYKQFFITIIIYISIWLVLHWIPNYLYEQAFHSSIISIGMIFEHYHFSWQFFLLLPITILYFIGNVMLMPLLLSLITINYRLSDNTKQAINLRLSELYTKQFSNLRFIKAINTKPKLKTLCKLLIFILCLALGSSTYSVLRVPEALHKPIVIGHRGSDKGVENTIEAIQGAIDANAEYAEIDILLSKDGVPMVIHDTNLSRLANQDVNVYDLTAAELSGLTLSQNGYEGKISTLDEVITYCDGKIDLVIELKLHGKEEKNLIDEIMKVVDKYDYEEHIMFLSLDYQLVEEANTKHPSIDAGFCVFGEIGILDSSIIKSMNIDFIFIEESMATAENIYKFRASWIPVYVWTANDAIDMKKYLDAGILGIVSDKPYIARTVVDQFIEYTKIEFLEEYEWKLD</sequence>
<feature type="domain" description="GP-PDE" evidence="2">
    <location>
        <begin position="356"/>
        <end position="587"/>
    </location>
</feature>
<keyword evidence="3" id="KW-0378">Hydrolase</keyword>
<feature type="transmembrane region" description="Helical" evidence="1">
    <location>
        <begin position="15"/>
        <end position="38"/>
    </location>
</feature>
<evidence type="ECO:0000256" key="1">
    <source>
        <dbReference type="SAM" id="Phobius"/>
    </source>
</evidence>
<keyword evidence="1" id="KW-1133">Transmembrane helix</keyword>
<dbReference type="EC" id="3.1.4.46" evidence="3"/>
<keyword evidence="1" id="KW-0812">Transmembrane</keyword>
<dbReference type="InterPro" id="IPR018476">
    <property type="entry name" value="GlyceroP-diester-Pdiesterase_M"/>
</dbReference>
<comment type="caution">
    <text evidence="3">The sequence shown here is derived from an EMBL/GenBank/DDBJ whole genome shotgun (WGS) entry which is preliminary data.</text>
</comment>
<evidence type="ECO:0000259" key="2">
    <source>
        <dbReference type="PROSITE" id="PS51704"/>
    </source>
</evidence>
<keyword evidence="4" id="KW-1185">Reference proteome</keyword>
<feature type="transmembrane region" description="Helical" evidence="1">
    <location>
        <begin position="209"/>
        <end position="229"/>
    </location>
</feature>
<proteinExistence type="predicted"/>
<keyword evidence="1" id="KW-0472">Membrane</keyword>
<dbReference type="PANTHER" id="PTHR46211">
    <property type="entry name" value="GLYCEROPHOSPHORYL DIESTER PHOSPHODIESTERASE"/>
    <property type="match status" value="1"/>
</dbReference>
<evidence type="ECO:0000313" key="3">
    <source>
        <dbReference type="EMBL" id="MDQ0363159.1"/>
    </source>
</evidence>
<dbReference type="EMBL" id="JAUSUR010000009">
    <property type="protein sequence ID" value="MDQ0363159.1"/>
    <property type="molecule type" value="Genomic_DNA"/>
</dbReference>
<dbReference type="GO" id="GO:0008889">
    <property type="term" value="F:glycerophosphodiester phosphodiesterase activity"/>
    <property type="evidence" value="ECO:0007669"/>
    <property type="project" value="UniProtKB-EC"/>
</dbReference>
<dbReference type="RefSeq" id="WP_307411830.1">
    <property type="nucleotide sequence ID" value="NZ_JAUSUR010000009.1"/>
</dbReference>
<organism evidence="3 4">
    <name type="scientific">Breznakia pachnodae</name>
    <dbReference type="NCBI Taxonomy" id="265178"/>
    <lineage>
        <taxon>Bacteria</taxon>
        <taxon>Bacillati</taxon>
        <taxon>Bacillota</taxon>
        <taxon>Erysipelotrichia</taxon>
        <taxon>Erysipelotrichales</taxon>
        <taxon>Erysipelotrichaceae</taxon>
        <taxon>Breznakia</taxon>
    </lineage>
</organism>
<dbReference type="PROSITE" id="PS51704">
    <property type="entry name" value="GP_PDE"/>
    <property type="match status" value="1"/>
</dbReference>
<dbReference type="Pfam" id="PF03009">
    <property type="entry name" value="GDPD"/>
    <property type="match status" value="1"/>
</dbReference>
<feature type="transmembrane region" description="Helical" evidence="1">
    <location>
        <begin position="164"/>
        <end position="189"/>
    </location>
</feature>
<dbReference type="SUPFAM" id="SSF51695">
    <property type="entry name" value="PLC-like phosphodiesterases"/>
    <property type="match status" value="1"/>
</dbReference>
<dbReference type="InterPro" id="IPR017946">
    <property type="entry name" value="PLC-like_Pdiesterase_TIM-brl"/>
</dbReference>
<dbReference type="Proteomes" id="UP001230220">
    <property type="component" value="Unassembled WGS sequence"/>
</dbReference>
<reference evidence="3 4" key="1">
    <citation type="submission" date="2023-07" db="EMBL/GenBank/DDBJ databases">
        <title>Genomic Encyclopedia of Type Strains, Phase IV (KMG-IV): sequencing the most valuable type-strain genomes for metagenomic binning, comparative biology and taxonomic classification.</title>
        <authorList>
            <person name="Goeker M."/>
        </authorList>
    </citation>
    <scope>NUCLEOTIDE SEQUENCE [LARGE SCALE GENOMIC DNA]</scope>
    <source>
        <strain evidence="3 4">DSM 16784</strain>
    </source>
</reference>
<feature type="transmembrane region" description="Helical" evidence="1">
    <location>
        <begin position="123"/>
        <end position="144"/>
    </location>
</feature>
<feature type="transmembrane region" description="Helical" evidence="1">
    <location>
        <begin position="326"/>
        <end position="347"/>
    </location>
</feature>
<feature type="transmembrane region" description="Helical" evidence="1">
    <location>
        <begin position="256"/>
        <end position="280"/>
    </location>
</feature>
<dbReference type="Pfam" id="PF10110">
    <property type="entry name" value="GPDPase_memb"/>
    <property type="match status" value="1"/>
</dbReference>
<gene>
    <name evidence="3" type="ORF">J2S15_003920</name>
</gene>
<protein>
    <submittedName>
        <fullName evidence="3">Glycerophosphoryl diester phosphodiesterase</fullName>
        <ecNumber evidence="3">3.1.4.46</ecNumber>
    </submittedName>
</protein>
<name>A0ABU0E8E3_9FIRM</name>
<accession>A0ABU0E8E3</accession>
<dbReference type="PANTHER" id="PTHR46211:SF8">
    <property type="entry name" value="PHOSPHODIESTERASE"/>
    <property type="match status" value="1"/>
</dbReference>
<dbReference type="Gene3D" id="3.20.20.190">
    <property type="entry name" value="Phosphatidylinositol (PI) phosphodiesterase"/>
    <property type="match status" value="1"/>
</dbReference>